<sequence>MDSTVIDVEPSNGNRRAIELRKRQLTESAERWRERIKADPDLKWLGRMDRLQRDCPAKAVDCRPRAVDISKGLDRFYSSSPSTSPPIKVLQIDEREFEGIATSTSRFLFFSHVRRKFPRVLNCARSNGDIRST</sequence>
<name>A0A183D9H4_9BILA</name>
<dbReference type="AlphaFoldDB" id="A0A183D9H4"/>
<evidence type="ECO:0000313" key="1">
    <source>
        <dbReference type="EMBL" id="VDK50423.1"/>
    </source>
</evidence>
<reference evidence="3" key="1">
    <citation type="submission" date="2016-06" db="UniProtKB">
        <authorList>
            <consortium name="WormBaseParasite"/>
        </authorList>
    </citation>
    <scope>IDENTIFICATION</scope>
</reference>
<dbReference type="Proteomes" id="UP000271098">
    <property type="component" value="Unassembled WGS sequence"/>
</dbReference>
<accession>A0A183D9H4</accession>
<gene>
    <name evidence="1" type="ORF">GPUH_LOCUS5362</name>
</gene>
<protein>
    <submittedName>
        <fullName evidence="1 3">Uncharacterized protein</fullName>
    </submittedName>
</protein>
<proteinExistence type="predicted"/>
<reference evidence="1 2" key="2">
    <citation type="submission" date="2018-11" db="EMBL/GenBank/DDBJ databases">
        <authorList>
            <consortium name="Pathogen Informatics"/>
        </authorList>
    </citation>
    <scope>NUCLEOTIDE SEQUENCE [LARGE SCALE GENOMIC DNA]</scope>
</reference>
<dbReference type="WBParaSite" id="GPUH_0000537201-mRNA-1">
    <property type="protein sequence ID" value="GPUH_0000537201-mRNA-1"/>
    <property type="gene ID" value="GPUH_0000537201"/>
</dbReference>
<dbReference type="EMBL" id="UYRT01011266">
    <property type="protein sequence ID" value="VDK50423.1"/>
    <property type="molecule type" value="Genomic_DNA"/>
</dbReference>
<evidence type="ECO:0000313" key="2">
    <source>
        <dbReference type="Proteomes" id="UP000271098"/>
    </source>
</evidence>
<evidence type="ECO:0000313" key="3">
    <source>
        <dbReference type="WBParaSite" id="GPUH_0000537201-mRNA-1"/>
    </source>
</evidence>
<keyword evidence="2" id="KW-1185">Reference proteome</keyword>
<organism evidence="3">
    <name type="scientific">Gongylonema pulchrum</name>
    <dbReference type="NCBI Taxonomy" id="637853"/>
    <lineage>
        <taxon>Eukaryota</taxon>
        <taxon>Metazoa</taxon>
        <taxon>Ecdysozoa</taxon>
        <taxon>Nematoda</taxon>
        <taxon>Chromadorea</taxon>
        <taxon>Rhabditida</taxon>
        <taxon>Spirurina</taxon>
        <taxon>Spiruromorpha</taxon>
        <taxon>Spiruroidea</taxon>
        <taxon>Gongylonematidae</taxon>
        <taxon>Gongylonema</taxon>
    </lineage>
</organism>
<dbReference type="OrthoDB" id="5858715at2759"/>